<evidence type="ECO:0000313" key="1">
    <source>
        <dbReference type="EMBL" id="MBK4346453.1"/>
    </source>
</evidence>
<dbReference type="RefSeq" id="WP_200554784.1">
    <property type="nucleotide sequence ID" value="NZ_JAEPES010000001.1"/>
</dbReference>
<reference evidence="1" key="1">
    <citation type="submission" date="2021-01" db="EMBL/GenBank/DDBJ databases">
        <title>Lacisediminihabitans sp. nov. strain G11-30, isolated from Antarctic Soil.</title>
        <authorList>
            <person name="Li J."/>
        </authorList>
    </citation>
    <scope>NUCLEOTIDE SEQUENCE</scope>
    <source>
        <strain evidence="1">G11-30</strain>
    </source>
</reference>
<sequence length="580" mass="60415">MAAVLIVGVGVGAWVGVRALSAKKSLESAQSLIADLQTKVTARDFAGAKDDAGKIKKDTANAVSMTSDPIWRVVELVPVLGQNLTVVRQLAGAVNDVAVGAIDPAVDFASTFNLDALKPVDGHINLEPLAKAGTIITSADKVVGAASSTVDSINDSTSISVVKNAVVKLDRLLVKAKGITGPARNALELLPRMMGAGGPRTYIMLFQNNAEAASLGGAASAWTILNVDNGSITLGAQPATESFPRNLPIPIPLDPTVVDLFSQNGLQFSNNVTLRPNFPTAAKLAQAFWLRESGQKVDGVLSFDPVALSYLLTATGPLKLPSGESLTSTTAVPILLSEVYAKYSGVKVQNAFFASAAASVFGALTSSAPDTNKLIAALTRSVSENRLMVWSDHLKEQKVLSSIQLGGIMDTTNKVNTQIGVFFNDNSASKMSYYLNTSAALTSTACQSPGNPTFTAVVVLNSNITEAAQKALPSYVRSQVYLKPVKTRTQVYVYGPPGATNASFSDGGGALAMNLVGSTRDLGRPVAHIQVDLLASQTATFTVTFAGTKGDYGPLSARVTPMVNPTAVTLSSPGCQPSTK</sequence>
<keyword evidence="3" id="KW-1185">Reference proteome</keyword>
<gene>
    <name evidence="1" type="ORF">IV501_02290</name>
    <name evidence="2" type="ORF">IV501_14865</name>
</gene>
<dbReference type="EMBL" id="JAEPES010000001">
    <property type="protein sequence ID" value="MBK4346453.1"/>
    <property type="molecule type" value="Genomic_DNA"/>
</dbReference>
<dbReference type="InterPro" id="IPR025101">
    <property type="entry name" value="DUF4012"/>
</dbReference>
<comment type="caution">
    <text evidence="1">The sequence shown here is derived from an EMBL/GenBank/DDBJ whole genome shotgun (WGS) entry which is preliminary data.</text>
</comment>
<organism evidence="1 3">
    <name type="scientific">Lacisediminihabitans changchengi</name>
    <dbReference type="NCBI Taxonomy" id="2787634"/>
    <lineage>
        <taxon>Bacteria</taxon>
        <taxon>Bacillati</taxon>
        <taxon>Actinomycetota</taxon>
        <taxon>Actinomycetes</taxon>
        <taxon>Micrococcales</taxon>
        <taxon>Microbacteriaceae</taxon>
        <taxon>Lacisediminihabitans</taxon>
    </lineage>
</organism>
<dbReference type="AlphaFoldDB" id="A0A934SIY3"/>
<accession>A0A934SIY3</accession>
<evidence type="ECO:0000313" key="2">
    <source>
        <dbReference type="EMBL" id="MBK4348919.1"/>
    </source>
</evidence>
<name>A0A934SIY3_9MICO</name>
<dbReference type="EMBL" id="JAEPES010000005">
    <property type="protein sequence ID" value="MBK4348919.1"/>
    <property type="molecule type" value="Genomic_DNA"/>
</dbReference>
<evidence type="ECO:0000313" key="3">
    <source>
        <dbReference type="Proteomes" id="UP000636458"/>
    </source>
</evidence>
<protein>
    <submittedName>
        <fullName evidence="1">DUF4012 domain-containing protein</fullName>
    </submittedName>
</protein>
<proteinExistence type="predicted"/>
<dbReference type="Proteomes" id="UP000636458">
    <property type="component" value="Unassembled WGS sequence"/>
</dbReference>
<dbReference type="Pfam" id="PF13196">
    <property type="entry name" value="DUF4012"/>
    <property type="match status" value="1"/>
</dbReference>